<dbReference type="Proteomes" id="UP000033930">
    <property type="component" value="Unassembled WGS sequence"/>
</dbReference>
<proteinExistence type="predicted"/>
<organism evidence="2 3">
    <name type="scientific">Candidatus Uhrbacteria bacterium GW2011_GWC1_41_20</name>
    <dbReference type="NCBI Taxonomy" id="1618983"/>
    <lineage>
        <taxon>Bacteria</taxon>
        <taxon>Candidatus Uhriibacteriota</taxon>
    </lineage>
</organism>
<feature type="compositionally biased region" description="Basic and acidic residues" evidence="1">
    <location>
        <begin position="38"/>
        <end position="52"/>
    </location>
</feature>
<feature type="region of interest" description="Disordered" evidence="1">
    <location>
        <begin position="13"/>
        <end position="64"/>
    </location>
</feature>
<comment type="caution">
    <text evidence="2">The sequence shown here is derived from an EMBL/GenBank/DDBJ whole genome shotgun (WGS) entry which is preliminary data.</text>
</comment>
<sequence length="64" mass="7048">MCTLSILIPDTSGVEANDSAYAGHKIGGQSQSRGWTMARRDPCPSSDRHKSLEVGTESNRHKYR</sequence>
<accession>A0A0G0VG95</accession>
<evidence type="ECO:0000313" key="3">
    <source>
        <dbReference type="Proteomes" id="UP000033930"/>
    </source>
</evidence>
<dbReference type="EMBL" id="LCAW01000001">
    <property type="protein sequence ID" value="KKR99999.1"/>
    <property type="molecule type" value="Genomic_DNA"/>
</dbReference>
<gene>
    <name evidence="2" type="ORF">UU50_C0001G0058</name>
</gene>
<evidence type="ECO:0000313" key="2">
    <source>
        <dbReference type="EMBL" id="KKR99999.1"/>
    </source>
</evidence>
<reference evidence="2 3" key="1">
    <citation type="journal article" date="2015" name="Nature">
        <title>rRNA introns, odd ribosomes, and small enigmatic genomes across a large radiation of phyla.</title>
        <authorList>
            <person name="Brown C.T."/>
            <person name="Hug L.A."/>
            <person name="Thomas B.C."/>
            <person name="Sharon I."/>
            <person name="Castelle C.J."/>
            <person name="Singh A."/>
            <person name="Wilkins M.J."/>
            <person name="Williams K.H."/>
            <person name="Banfield J.F."/>
        </authorList>
    </citation>
    <scope>NUCLEOTIDE SEQUENCE [LARGE SCALE GENOMIC DNA]</scope>
</reference>
<name>A0A0G0VG95_9BACT</name>
<protein>
    <submittedName>
        <fullName evidence="2">Uncharacterized protein</fullName>
    </submittedName>
</protein>
<evidence type="ECO:0000256" key="1">
    <source>
        <dbReference type="SAM" id="MobiDB-lite"/>
    </source>
</evidence>
<dbReference type="AlphaFoldDB" id="A0A0G0VG95"/>